<name>A0A5C8NZ35_9BACI</name>
<dbReference type="RefSeq" id="WP_147665924.1">
    <property type="nucleotide sequence ID" value="NZ_VDUW01000002.1"/>
</dbReference>
<organism evidence="3 4">
    <name type="scientific">Cerasibacillus terrae</name>
    <dbReference type="NCBI Taxonomy" id="2498845"/>
    <lineage>
        <taxon>Bacteria</taxon>
        <taxon>Bacillati</taxon>
        <taxon>Bacillota</taxon>
        <taxon>Bacilli</taxon>
        <taxon>Bacillales</taxon>
        <taxon>Bacillaceae</taxon>
        <taxon>Cerasibacillus</taxon>
    </lineage>
</organism>
<evidence type="ECO:0000313" key="4">
    <source>
        <dbReference type="Proteomes" id="UP000321574"/>
    </source>
</evidence>
<accession>A0A5C8NZ35</accession>
<protein>
    <recommendedName>
        <fullName evidence="2">YdbS-like PH domain-containing protein</fullName>
    </recommendedName>
</protein>
<feature type="domain" description="YdbS-like PH" evidence="2">
    <location>
        <begin position="77"/>
        <end position="153"/>
    </location>
</feature>
<dbReference type="Pfam" id="PF03703">
    <property type="entry name" value="bPH_2"/>
    <property type="match status" value="1"/>
</dbReference>
<dbReference type="InterPro" id="IPR005182">
    <property type="entry name" value="YdbS-like_PH"/>
</dbReference>
<reference evidence="3 4" key="1">
    <citation type="submission" date="2019-06" db="EMBL/GenBank/DDBJ databases">
        <title>Cerasibacillus sp. nov., isolated from maize field.</title>
        <authorList>
            <person name="Lin S.-Y."/>
            <person name="Tsai C.-F."/>
            <person name="Young C.-C."/>
        </authorList>
    </citation>
    <scope>NUCLEOTIDE SEQUENCE [LARGE SCALE GENOMIC DNA]</scope>
    <source>
        <strain evidence="3 4">CC-CFT480</strain>
    </source>
</reference>
<dbReference type="AlphaFoldDB" id="A0A5C8NZ35"/>
<proteinExistence type="predicted"/>
<sequence>MESIYEPTSRISKQAIKVWRLSNLITDVIGIIIIGALLWAGIYFDWFQWIITILWILLGVAPLFSIWSVFFEPSLLYKYWRYGMDEEYVRLKYGIFNRKHTVIPMTKIQYVSAEQGPILRKYGLYTIEIGSMGSSHEIPALSEEEAFLLRDQIAHHAKIKEVE</sequence>
<comment type="caution">
    <text evidence="3">The sequence shown here is derived from an EMBL/GenBank/DDBJ whole genome shotgun (WGS) entry which is preliminary data.</text>
</comment>
<dbReference type="Proteomes" id="UP000321574">
    <property type="component" value="Unassembled WGS sequence"/>
</dbReference>
<evidence type="ECO:0000313" key="3">
    <source>
        <dbReference type="EMBL" id="TXL66524.1"/>
    </source>
</evidence>
<keyword evidence="4" id="KW-1185">Reference proteome</keyword>
<gene>
    <name evidence="3" type="ORF">FHP05_03825</name>
</gene>
<feature type="transmembrane region" description="Helical" evidence="1">
    <location>
        <begin position="21"/>
        <end position="40"/>
    </location>
</feature>
<dbReference type="PANTHER" id="PTHR34473:SF2">
    <property type="entry name" value="UPF0699 TRANSMEMBRANE PROTEIN YDBT"/>
    <property type="match status" value="1"/>
</dbReference>
<evidence type="ECO:0000259" key="2">
    <source>
        <dbReference type="Pfam" id="PF03703"/>
    </source>
</evidence>
<feature type="transmembrane region" description="Helical" evidence="1">
    <location>
        <begin position="46"/>
        <end position="71"/>
    </location>
</feature>
<dbReference type="EMBL" id="VDUW01000002">
    <property type="protein sequence ID" value="TXL66524.1"/>
    <property type="molecule type" value="Genomic_DNA"/>
</dbReference>
<keyword evidence="1" id="KW-0812">Transmembrane</keyword>
<keyword evidence="1" id="KW-1133">Transmembrane helix</keyword>
<evidence type="ECO:0000256" key="1">
    <source>
        <dbReference type="SAM" id="Phobius"/>
    </source>
</evidence>
<dbReference type="OrthoDB" id="2437193at2"/>
<keyword evidence="1" id="KW-0472">Membrane</keyword>
<dbReference type="PANTHER" id="PTHR34473">
    <property type="entry name" value="UPF0699 TRANSMEMBRANE PROTEIN YDBS"/>
    <property type="match status" value="1"/>
</dbReference>